<comment type="similarity">
    <text evidence="2">Belongs to the FUN14 family.</text>
</comment>
<dbReference type="STRING" id="1569628.A0A316UU09"/>
<dbReference type="GO" id="GO:0016020">
    <property type="term" value="C:membrane"/>
    <property type="evidence" value="ECO:0007669"/>
    <property type="project" value="UniProtKB-SubCell"/>
</dbReference>
<evidence type="ECO:0000256" key="5">
    <source>
        <dbReference type="ARBA" id="ARBA00023136"/>
    </source>
</evidence>
<dbReference type="PANTHER" id="PTHR21346">
    <property type="entry name" value="FUN14 DOMAIN CONTAINING"/>
    <property type="match status" value="1"/>
</dbReference>
<gene>
    <name evidence="7" type="ORF">BDZ90DRAFT_217943</name>
</gene>
<accession>A0A316UU09</accession>
<dbReference type="OrthoDB" id="163794at2759"/>
<feature type="region of interest" description="Disordered" evidence="6">
    <location>
        <begin position="1"/>
        <end position="20"/>
    </location>
</feature>
<dbReference type="GeneID" id="37026163"/>
<dbReference type="Proteomes" id="UP000245884">
    <property type="component" value="Unassembled WGS sequence"/>
</dbReference>
<keyword evidence="5" id="KW-0472">Membrane</keyword>
<organism evidence="7 8">
    <name type="scientific">Jaminaea rosea</name>
    <dbReference type="NCBI Taxonomy" id="1569628"/>
    <lineage>
        <taxon>Eukaryota</taxon>
        <taxon>Fungi</taxon>
        <taxon>Dikarya</taxon>
        <taxon>Basidiomycota</taxon>
        <taxon>Ustilaginomycotina</taxon>
        <taxon>Exobasidiomycetes</taxon>
        <taxon>Microstromatales</taxon>
        <taxon>Microstromatales incertae sedis</taxon>
        <taxon>Jaminaea</taxon>
    </lineage>
</organism>
<dbReference type="AlphaFoldDB" id="A0A316UU09"/>
<evidence type="ECO:0000313" key="7">
    <source>
        <dbReference type="EMBL" id="PWN28732.1"/>
    </source>
</evidence>
<evidence type="ECO:0000313" key="8">
    <source>
        <dbReference type="Proteomes" id="UP000245884"/>
    </source>
</evidence>
<comment type="subcellular location">
    <subcellularLocation>
        <location evidence="1">Membrane</location>
    </subcellularLocation>
</comment>
<evidence type="ECO:0000256" key="1">
    <source>
        <dbReference type="ARBA" id="ARBA00004370"/>
    </source>
</evidence>
<keyword evidence="3" id="KW-0812">Transmembrane</keyword>
<dbReference type="Pfam" id="PF04930">
    <property type="entry name" value="FUN14"/>
    <property type="match status" value="1"/>
</dbReference>
<evidence type="ECO:0000256" key="6">
    <source>
        <dbReference type="SAM" id="MobiDB-lite"/>
    </source>
</evidence>
<evidence type="ECO:0000256" key="4">
    <source>
        <dbReference type="ARBA" id="ARBA00022989"/>
    </source>
</evidence>
<keyword evidence="4" id="KW-1133">Transmembrane helix</keyword>
<evidence type="ECO:0000256" key="2">
    <source>
        <dbReference type="ARBA" id="ARBA00009160"/>
    </source>
</evidence>
<sequence>MPLPEGPELGRQTYASPEYTGAKREPESIVNPYQLSFGAVCGICAGVFIKKGLKLIAFLLGGGFVFLQYLSSQRVVSVDWLKLGQRYSNVLESSAGGPADPKAKGWSGSMGARIYHRFVDFLTANFQERASLLAGLALGLRLG</sequence>
<name>A0A316UU09_9BASI</name>
<protein>
    <recommendedName>
        <fullName evidence="9">FUN14-domain-containing protein</fullName>
    </recommendedName>
</protein>
<dbReference type="RefSeq" id="XP_025363344.1">
    <property type="nucleotide sequence ID" value="XM_025504340.1"/>
</dbReference>
<reference evidence="7 8" key="1">
    <citation type="journal article" date="2018" name="Mol. Biol. Evol.">
        <title>Broad Genomic Sampling Reveals a Smut Pathogenic Ancestry of the Fungal Clade Ustilaginomycotina.</title>
        <authorList>
            <person name="Kijpornyongpan T."/>
            <person name="Mondo S.J."/>
            <person name="Barry K."/>
            <person name="Sandor L."/>
            <person name="Lee J."/>
            <person name="Lipzen A."/>
            <person name="Pangilinan J."/>
            <person name="LaButti K."/>
            <person name="Hainaut M."/>
            <person name="Henrissat B."/>
            <person name="Grigoriev I.V."/>
            <person name="Spatafora J.W."/>
            <person name="Aime M.C."/>
        </authorList>
    </citation>
    <scope>NUCLEOTIDE SEQUENCE [LARGE SCALE GENOMIC DNA]</scope>
    <source>
        <strain evidence="7 8">MCA 5214</strain>
    </source>
</reference>
<keyword evidence="8" id="KW-1185">Reference proteome</keyword>
<dbReference type="PANTHER" id="PTHR21346:SF10">
    <property type="entry name" value="TRANSMEMBRANE PROTEIN"/>
    <property type="match status" value="1"/>
</dbReference>
<dbReference type="EMBL" id="KZ819664">
    <property type="protein sequence ID" value="PWN28732.1"/>
    <property type="molecule type" value="Genomic_DNA"/>
</dbReference>
<dbReference type="InterPro" id="IPR007014">
    <property type="entry name" value="FUN14"/>
</dbReference>
<evidence type="ECO:0008006" key="9">
    <source>
        <dbReference type="Google" id="ProtNLM"/>
    </source>
</evidence>
<proteinExistence type="inferred from homology"/>
<evidence type="ECO:0000256" key="3">
    <source>
        <dbReference type="ARBA" id="ARBA00022692"/>
    </source>
</evidence>